<evidence type="ECO:0000256" key="1">
    <source>
        <dbReference type="ARBA" id="ARBA00000830"/>
    </source>
</evidence>
<dbReference type="PANTHER" id="PTHR43434">
    <property type="entry name" value="PHOSPHOGLYCOLATE PHOSPHATASE"/>
    <property type="match status" value="1"/>
</dbReference>
<dbReference type="SFLD" id="SFLDG01129">
    <property type="entry name" value="C1.5:_HAD__Beta-PGM__Phosphata"/>
    <property type="match status" value="1"/>
</dbReference>
<protein>
    <recommendedName>
        <fullName evidence="5 10">Phosphoglycolate phosphatase</fullName>
        <shortName evidence="10">PGP</shortName>
        <shortName evidence="10">PGPase</shortName>
        <ecNumber evidence="5 10">3.1.3.18</ecNumber>
    </recommendedName>
</protein>
<evidence type="ECO:0000256" key="7">
    <source>
        <dbReference type="ARBA" id="ARBA00022801"/>
    </source>
</evidence>
<dbReference type="InterPro" id="IPR023198">
    <property type="entry name" value="PGP-like_dom2"/>
</dbReference>
<dbReference type="NCBIfam" id="NF009695">
    <property type="entry name" value="PRK13222.1-2"/>
    <property type="match status" value="1"/>
</dbReference>
<dbReference type="SUPFAM" id="SSF56784">
    <property type="entry name" value="HAD-like"/>
    <property type="match status" value="1"/>
</dbReference>
<evidence type="ECO:0000313" key="11">
    <source>
        <dbReference type="EMBL" id="AKF24955.1"/>
    </source>
</evidence>
<feature type="binding site" evidence="10">
    <location>
        <position position="14"/>
    </location>
    <ligand>
        <name>Mg(2+)</name>
        <dbReference type="ChEBI" id="CHEBI:18420"/>
    </ligand>
</feature>
<dbReference type="GO" id="GO:0005829">
    <property type="term" value="C:cytosol"/>
    <property type="evidence" value="ECO:0007669"/>
    <property type="project" value="TreeGrafter"/>
</dbReference>
<dbReference type="Pfam" id="PF13419">
    <property type="entry name" value="HAD_2"/>
    <property type="match status" value="1"/>
</dbReference>
<evidence type="ECO:0000256" key="2">
    <source>
        <dbReference type="ARBA" id="ARBA00001946"/>
    </source>
</evidence>
<gene>
    <name evidence="11" type="ORF">YH65_05790</name>
</gene>
<keyword evidence="12" id="KW-1185">Reference proteome</keyword>
<keyword evidence="9 10" id="KW-0119">Carbohydrate metabolism</keyword>
<accession>A0A7U4M152</accession>
<dbReference type="KEGG" id="slh:YH65_05790"/>
<dbReference type="FunFam" id="3.40.50.1000:FF:000022">
    <property type="entry name" value="Phosphoglycolate phosphatase"/>
    <property type="match status" value="1"/>
</dbReference>
<name>A0A7U4M152_9BACT</name>
<keyword evidence="8 10" id="KW-0460">Magnesium</keyword>
<dbReference type="AlphaFoldDB" id="A0A7U4M152"/>
<reference evidence="12" key="2">
    <citation type="journal article" date="2017" name="Stand. Genomic Sci.">
        <title>Complete genome sequence of the sulfur-oxidizing chemolithoautotrophic Sulfurovum lithotrophicum 42BKTT.</title>
        <authorList>
            <person name="Jeon W."/>
            <person name="Priscilla L."/>
            <person name="Park G."/>
            <person name="Lee H."/>
            <person name="Lee N."/>
            <person name="Lee D."/>
            <person name="Kwon H."/>
            <person name="Ahn I."/>
            <person name="Lee C."/>
            <person name="Lee H."/>
            <person name="Ahn J."/>
        </authorList>
    </citation>
    <scope>NUCLEOTIDE SEQUENCE [LARGE SCALE GENOMIC DNA]</scope>
    <source>
        <strain evidence="12">ATCC BAA-797 / 42BKT</strain>
    </source>
</reference>
<dbReference type="PANTHER" id="PTHR43434:SF1">
    <property type="entry name" value="PHOSPHOGLYCOLATE PHOSPHATASE"/>
    <property type="match status" value="1"/>
</dbReference>
<evidence type="ECO:0000256" key="3">
    <source>
        <dbReference type="ARBA" id="ARBA00004818"/>
    </source>
</evidence>
<dbReference type="Gene3D" id="3.40.50.1000">
    <property type="entry name" value="HAD superfamily/HAD-like"/>
    <property type="match status" value="1"/>
</dbReference>
<dbReference type="InterPro" id="IPR023214">
    <property type="entry name" value="HAD_sf"/>
</dbReference>
<comment type="pathway">
    <text evidence="3 10">Organic acid metabolism; glycolate biosynthesis; glycolate from 2-phosphoglycolate: step 1/1.</text>
</comment>
<dbReference type="Proteomes" id="UP000034444">
    <property type="component" value="Chromosome"/>
</dbReference>
<evidence type="ECO:0000313" key="12">
    <source>
        <dbReference type="Proteomes" id="UP000034444"/>
    </source>
</evidence>
<comment type="similarity">
    <text evidence="4 10">Belongs to the HAD-like hydrolase superfamily. CbbY/CbbZ/Gph/YieH family.</text>
</comment>
<feature type="active site" description="Nucleophile" evidence="10">
    <location>
        <position position="12"/>
    </location>
</feature>
<dbReference type="NCBIfam" id="TIGR01509">
    <property type="entry name" value="HAD-SF-IA-v3"/>
    <property type="match status" value="1"/>
</dbReference>
<keyword evidence="7 10" id="KW-0378">Hydrolase</keyword>
<dbReference type="GO" id="GO:0046295">
    <property type="term" value="P:glycolate biosynthetic process"/>
    <property type="evidence" value="ECO:0007669"/>
    <property type="project" value="UniProtKB-UniRule"/>
</dbReference>
<feature type="binding site" evidence="10">
    <location>
        <position position="12"/>
    </location>
    <ligand>
        <name>Mg(2+)</name>
        <dbReference type="ChEBI" id="CHEBI:18420"/>
    </ligand>
</feature>
<evidence type="ECO:0000256" key="10">
    <source>
        <dbReference type="HAMAP-Rule" id="MF_00495"/>
    </source>
</evidence>
<dbReference type="NCBIfam" id="TIGR01549">
    <property type="entry name" value="HAD-SF-IA-v1"/>
    <property type="match status" value="1"/>
</dbReference>
<dbReference type="InterPro" id="IPR006439">
    <property type="entry name" value="HAD-SF_hydro_IA"/>
</dbReference>
<feature type="binding site" evidence="10">
    <location>
        <position position="177"/>
    </location>
    <ligand>
        <name>Mg(2+)</name>
        <dbReference type="ChEBI" id="CHEBI:18420"/>
    </ligand>
</feature>
<dbReference type="EMBL" id="CP011308">
    <property type="protein sequence ID" value="AKF24955.1"/>
    <property type="molecule type" value="Genomic_DNA"/>
</dbReference>
<dbReference type="UniPathway" id="UPA00865">
    <property type="reaction ID" value="UER00834"/>
</dbReference>
<dbReference type="Gene3D" id="1.10.150.240">
    <property type="entry name" value="Putative phosphatase, domain 2"/>
    <property type="match status" value="1"/>
</dbReference>
<keyword evidence="6 10" id="KW-0479">Metal-binding</keyword>
<dbReference type="SFLD" id="SFLDG01135">
    <property type="entry name" value="C1.5.6:_HAD__Beta-PGM__Phospha"/>
    <property type="match status" value="1"/>
</dbReference>
<dbReference type="OrthoDB" id="9792518at2"/>
<dbReference type="CDD" id="cd16417">
    <property type="entry name" value="HAD_PGPase"/>
    <property type="match status" value="1"/>
</dbReference>
<evidence type="ECO:0000256" key="9">
    <source>
        <dbReference type="ARBA" id="ARBA00023277"/>
    </source>
</evidence>
<dbReference type="InterPro" id="IPR037512">
    <property type="entry name" value="PGPase_prok"/>
</dbReference>
<dbReference type="GO" id="GO:0005975">
    <property type="term" value="P:carbohydrate metabolic process"/>
    <property type="evidence" value="ECO:0007669"/>
    <property type="project" value="InterPro"/>
</dbReference>
<comment type="function">
    <text evidence="10">Specifically catalyzes the dephosphorylation of 2-phosphoglycolate.</text>
</comment>
<proteinExistence type="inferred from homology"/>
<evidence type="ECO:0000256" key="6">
    <source>
        <dbReference type="ARBA" id="ARBA00022723"/>
    </source>
</evidence>
<dbReference type="GO" id="GO:0008967">
    <property type="term" value="F:phosphoglycolate phosphatase activity"/>
    <property type="evidence" value="ECO:0007669"/>
    <property type="project" value="UniProtKB-UniRule"/>
</dbReference>
<comment type="catalytic activity">
    <reaction evidence="1 10">
        <text>2-phosphoglycolate + H2O = glycolate + phosphate</text>
        <dbReference type="Rhea" id="RHEA:14369"/>
        <dbReference type="ChEBI" id="CHEBI:15377"/>
        <dbReference type="ChEBI" id="CHEBI:29805"/>
        <dbReference type="ChEBI" id="CHEBI:43474"/>
        <dbReference type="ChEBI" id="CHEBI:58033"/>
        <dbReference type="EC" id="3.1.3.18"/>
    </reaction>
</comment>
<organism evidence="11 12">
    <name type="scientific">Sulfurovum lithotrophicum</name>
    <dbReference type="NCBI Taxonomy" id="206403"/>
    <lineage>
        <taxon>Bacteria</taxon>
        <taxon>Pseudomonadati</taxon>
        <taxon>Campylobacterota</taxon>
        <taxon>Epsilonproteobacteria</taxon>
        <taxon>Campylobacterales</taxon>
        <taxon>Sulfurovaceae</taxon>
        <taxon>Sulfurovum</taxon>
    </lineage>
</organism>
<dbReference type="InterPro" id="IPR041492">
    <property type="entry name" value="HAD_2"/>
</dbReference>
<dbReference type="NCBIfam" id="TIGR01449">
    <property type="entry name" value="PGP_bact"/>
    <property type="match status" value="1"/>
</dbReference>
<dbReference type="EC" id="3.1.3.18" evidence="5 10"/>
<dbReference type="GO" id="GO:0046872">
    <property type="term" value="F:metal ion binding"/>
    <property type="evidence" value="ECO:0007669"/>
    <property type="project" value="UniProtKB-KW"/>
</dbReference>
<dbReference type="SFLD" id="SFLDS00003">
    <property type="entry name" value="Haloacid_Dehalogenase"/>
    <property type="match status" value="1"/>
</dbReference>
<evidence type="ECO:0000256" key="5">
    <source>
        <dbReference type="ARBA" id="ARBA00013078"/>
    </source>
</evidence>
<evidence type="ECO:0000256" key="8">
    <source>
        <dbReference type="ARBA" id="ARBA00022842"/>
    </source>
</evidence>
<dbReference type="GO" id="GO:0006281">
    <property type="term" value="P:DNA repair"/>
    <property type="evidence" value="ECO:0007669"/>
    <property type="project" value="TreeGrafter"/>
</dbReference>
<dbReference type="InterPro" id="IPR050155">
    <property type="entry name" value="HAD-like_hydrolase_sf"/>
</dbReference>
<comment type="cofactor">
    <cofactor evidence="2 10">
        <name>Mg(2+)</name>
        <dbReference type="ChEBI" id="CHEBI:18420"/>
    </cofactor>
</comment>
<dbReference type="HAMAP" id="MF_00495">
    <property type="entry name" value="GPH_hydrolase_bact"/>
    <property type="match status" value="1"/>
</dbReference>
<evidence type="ECO:0000256" key="4">
    <source>
        <dbReference type="ARBA" id="ARBA00006171"/>
    </source>
</evidence>
<sequence length="225" mass="24874">MKLHNKELILFDLDGTLIDSVPDLTLAVNEMLSALNRKTFPEDTVRYWVGNGAQMLVKRALLGTRETDEEVDEVLFEKAMALFLDFYAKHLAESTVTYPHVEETLRSLKNNGYRLAVITNKPFAFVGPILKNLGLDDLFELIQGGDSLPQKKPNPAPLLHTCRTLGLSVETSLMVGDSKNDIIAAKAAGMQSIGVTYGYNYGEDIAVHGPNVIVDDFADIIKHLI</sequence>
<dbReference type="InterPro" id="IPR036412">
    <property type="entry name" value="HAD-like_sf"/>
</dbReference>
<reference evidence="11 12" key="1">
    <citation type="submission" date="2015-04" db="EMBL/GenBank/DDBJ databases">
        <title>Complete genome sequence of Sulfurovum lithotrophicum ATCC BAA-797T.</title>
        <authorList>
            <person name="Ahn J."/>
            <person name="Park G."/>
            <person name="Jeon W."/>
            <person name="Jang Y."/>
            <person name="Jang M."/>
            <person name="Lee H."/>
            <person name="Lee H."/>
        </authorList>
    </citation>
    <scope>NUCLEOTIDE SEQUENCE [LARGE SCALE GENOMIC DNA]</scope>
    <source>
        <strain evidence="12">ATCC BAA-797 / 42BKT</strain>
    </source>
</reference>